<protein>
    <recommendedName>
        <fullName evidence="3">Tetratricopeptide repeat protein</fullName>
    </recommendedName>
</protein>
<evidence type="ECO:0000313" key="1">
    <source>
        <dbReference type="EMBL" id="QGY46684.1"/>
    </source>
</evidence>
<gene>
    <name evidence="1" type="ORF">GM418_24395</name>
</gene>
<dbReference type="AlphaFoldDB" id="A0A6I6K9C7"/>
<dbReference type="RefSeq" id="WP_158869812.1">
    <property type="nucleotide sequence ID" value="NZ_CP046401.1"/>
</dbReference>
<name>A0A6I6K9C7_9BACT</name>
<proteinExistence type="predicted"/>
<dbReference type="Proteomes" id="UP000428260">
    <property type="component" value="Chromosome"/>
</dbReference>
<dbReference type="InterPro" id="IPR011990">
    <property type="entry name" value="TPR-like_helical_dom_sf"/>
</dbReference>
<dbReference type="Pfam" id="PF19867">
    <property type="entry name" value="DUF6340"/>
    <property type="match status" value="1"/>
</dbReference>
<accession>A0A6I6K9C7</accession>
<dbReference type="PROSITE" id="PS51257">
    <property type="entry name" value="PROKAR_LIPOPROTEIN"/>
    <property type="match status" value="1"/>
</dbReference>
<sequence>MEQQLKRALKFISIIIFAVTFVSCVTTQNLTIEIPQPGSKELPANIRSLTIVNRTMDDQYQNLESDSLQNIFFRKQFNLDTTIYDLQAVDTTMKALGELLFESGRYDYVIPVDRFLDFRKNSFLSYEMSWEEVKNLCKTYNTDAVLSMDYYKTTLETDYGRETFYDPVSDNYFEASAAQMQINYEVMFRVYDPEQEKVIMREFLRDTLIWEDADINARQLFGHFTPVKQALTEAGIAIALDLSDKISTQWRSERRTYFSSGPDELEHGASLAKNGEWEAAVAVWQELENSSDSKSIKSKAQFNIAVAYEILGDIDQAVAWAVKSYETMFRSQTYTYLETLQKRKNELKKLKP</sequence>
<dbReference type="InterPro" id="IPR045921">
    <property type="entry name" value="DUF6340"/>
</dbReference>
<reference evidence="1 2" key="1">
    <citation type="submission" date="2019-11" db="EMBL/GenBank/DDBJ databases">
        <authorList>
            <person name="Zheng R.K."/>
            <person name="Sun C.M."/>
        </authorList>
    </citation>
    <scope>NUCLEOTIDE SEQUENCE [LARGE SCALE GENOMIC DNA]</scope>
    <source>
        <strain evidence="1 2">WC007</strain>
    </source>
</reference>
<dbReference type="KEGG" id="mcos:GM418_24395"/>
<evidence type="ECO:0000313" key="2">
    <source>
        <dbReference type="Proteomes" id="UP000428260"/>
    </source>
</evidence>
<dbReference type="Gene3D" id="1.25.40.10">
    <property type="entry name" value="Tetratricopeptide repeat domain"/>
    <property type="match status" value="1"/>
</dbReference>
<evidence type="ECO:0008006" key="3">
    <source>
        <dbReference type="Google" id="ProtNLM"/>
    </source>
</evidence>
<organism evidence="1 2">
    <name type="scientific">Maribellus comscasis</name>
    <dbReference type="NCBI Taxonomy" id="2681766"/>
    <lineage>
        <taxon>Bacteria</taxon>
        <taxon>Pseudomonadati</taxon>
        <taxon>Bacteroidota</taxon>
        <taxon>Bacteroidia</taxon>
        <taxon>Marinilabiliales</taxon>
        <taxon>Prolixibacteraceae</taxon>
        <taxon>Maribellus</taxon>
    </lineage>
</organism>
<dbReference type="EMBL" id="CP046401">
    <property type="protein sequence ID" value="QGY46684.1"/>
    <property type="molecule type" value="Genomic_DNA"/>
</dbReference>
<keyword evidence="2" id="KW-1185">Reference proteome</keyword>